<evidence type="ECO:0000256" key="1">
    <source>
        <dbReference type="SAM" id="Phobius"/>
    </source>
</evidence>
<dbReference type="AlphaFoldDB" id="A0A6P6M952"/>
<keyword evidence="3" id="KW-1185">Reference proteome</keyword>
<keyword evidence="1" id="KW-0472">Membrane</keyword>
<reference evidence="4" key="1">
    <citation type="submission" date="2025-08" db="UniProtKB">
        <authorList>
            <consortium name="RefSeq"/>
        </authorList>
    </citation>
    <scope>IDENTIFICATION</scope>
    <source>
        <strain evidence="4">Wakin</strain>
        <tissue evidence="4">Muscle</tissue>
    </source>
</reference>
<name>A0A6P6M952_CARAU</name>
<evidence type="ECO:0000256" key="2">
    <source>
        <dbReference type="SAM" id="SignalP"/>
    </source>
</evidence>
<dbReference type="RefSeq" id="XP_026093123.1">
    <property type="nucleotide sequence ID" value="XM_026237338.1"/>
</dbReference>
<dbReference type="OrthoDB" id="8955495at2759"/>
<gene>
    <name evidence="4" type="primary">LOC113065811</name>
</gene>
<dbReference type="GeneID" id="113065811"/>
<feature type="signal peptide" evidence="2">
    <location>
        <begin position="1"/>
        <end position="32"/>
    </location>
</feature>
<dbReference type="Proteomes" id="UP000515129">
    <property type="component" value="Chromosome 48"/>
</dbReference>
<proteinExistence type="predicted"/>
<accession>A0A6P6M952</accession>
<feature type="transmembrane region" description="Helical" evidence="1">
    <location>
        <begin position="135"/>
        <end position="168"/>
    </location>
</feature>
<keyword evidence="1" id="KW-0812">Transmembrane</keyword>
<evidence type="ECO:0000313" key="3">
    <source>
        <dbReference type="Proteomes" id="UP000515129"/>
    </source>
</evidence>
<protein>
    <submittedName>
        <fullName evidence="4">Uncharacterized protein LOC113065811</fullName>
    </submittedName>
</protein>
<feature type="chain" id="PRO_5028289727" evidence="2">
    <location>
        <begin position="33"/>
        <end position="237"/>
    </location>
</feature>
<dbReference type="KEGG" id="caua:113065811"/>
<evidence type="ECO:0000313" key="4">
    <source>
        <dbReference type="RefSeq" id="XP_026093123.1"/>
    </source>
</evidence>
<keyword evidence="1" id="KW-1133">Transmembrane helix</keyword>
<keyword evidence="2" id="KW-0732">Signal</keyword>
<sequence>MLLYSNPAPLITTSKMCLFLLVIFSLIGASAGEMSPAPTPEFRRCFPQWVNASQVQVSCNNTLIAQLCDPDQSCRNMNNTGVSLEKDREGVCLNITNCSYDARSCKAQSYIDSEQSEENFTVNMTCNHESHSESIAVGITVSVIIIIIIIIIITIIIVIIIIVLIICYKKVTCFRTAIRDFCHRQCINRTPTEKQDNESEESFLESGKNGVKYVRHLHCIVMVCHKAFVFVAHYSVK</sequence>
<organism evidence="3 4">
    <name type="scientific">Carassius auratus</name>
    <name type="common">Goldfish</name>
    <dbReference type="NCBI Taxonomy" id="7957"/>
    <lineage>
        <taxon>Eukaryota</taxon>
        <taxon>Metazoa</taxon>
        <taxon>Chordata</taxon>
        <taxon>Craniata</taxon>
        <taxon>Vertebrata</taxon>
        <taxon>Euteleostomi</taxon>
        <taxon>Actinopterygii</taxon>
        <taxon>Neopterygii</taxon>
        <taxon>Teleostei</taxon>
        <taxon>Ostariophysi</taxon>
        <taxon>Cypriniformes</taxon>
        <taxon>Cyprinidae</taxon>
        <taxon>Cyprininae</taxon>
        <taxon>Carassius</taxon>
    </lineage>
</organism>